<dbReference type="EMBL" id="RBRE01000004">
    <property type="protein sequence ID" value="RMQ50890.1"/>
    <property type="molecule type" value="Genomic_DNA"/>
</dbReference>
<accession>A0A3M4MAQ4</accession>
<proteinExistence type="predicted"/>
<dbReference type="AlphaFoldDB" id="A0A3M4MAQ4"/>
<gene>
    <name evidence="1" type="ORF">ALQ04_05423</name>
</gene>
<reference evidence="1 2" key="1">
    <citation type="submission" date="2018-08" db="EMBL/GenBank/DDBJ databases">
        <title>Recombination of ecologically and evolutionarily significant loci maintains genetic cohesion in the Pseudomonas syringae species complex.</title>
        <authorList>
            <person name="Dillon M."/>
            <person name="Thakur S."/>
            <person name="Almeida R.N.D."/>
            <person name="Weir B.S."/>
            <person name="Guttman D.S."/>
        </authorList>
    </citation>
    <scope>NUCLEOTIDE SEQUENCE [LARGE SCALE GENOMIC DNA]</scope>
    <source>
        <strain evidence="1 2">ICMP 3353</strain>
    </source>
</reference>
<organism evidence="1 2">
    <name type="scientific">Pseudomonas cichorii</name>
    <dbReference type="NCBI Taxonomy" id="36746"/>
    <lineage>
        <taxon>Bacteria</taxon>
        <taxon>Pseudomonadati</taxon>
        <taxon>Pseudomonadota</taxon>
        <taxon>Gammaproteobacteria</taxon>
        <taxon>Pseudomonadales</taxon>
        <taxon>Pseudomonadaceae</taxon>
        <taxon>Pseudomonas</taxon>
    </lineage>
</organism>
<dbReference type="Proteomes" id="UP000277236">
    <property type="component" value="Unassembled WGS sequence"/>
</dbReference>
<evidence type="ECO:0000313" key="2">
    <source>
        <dbReference type="Proteomes" id="UP000277236"/>
    </source>
</evidence>
<protein>
    <submittedName>
        <fullName evidence="1">Uncharacterized protein</fullName>
    </submittedName>
</protein>
<name>A0A3M4MAQ4_PSECI</name>
<sequence>MIGVIQVRLARPDISTRHVQFVEFMTPATVFMVDEQGFVELPEESIPVLILFLTGALQQCSRRGRRFTVGPVQTMAYYRAIFPVEGVDNPRCAIDVPGIPTGIGKQLAGIVQQPVRSRTTGALERRFQMQHQPRPLEGMPRRGAERTKTVGGIVAVIVGQRLPGLAEMLDDLEVIGRGMAMNDSLDNAQRPLKPLPVAGDIRQGQESLGTVHVAVGAAIGFLTLPVTGEGLAHRAFLIAPETAIDDVYRIGQQRLGARPSGHHGRTGGQGDKGMQIGLFVGLAALLQGRAEPATMLGIAQWPRQGRNAVVDQRRAARNALRVGHGKTVGHACGVHGLGRGTDHETAIVVETAETVFQPGSLGKGQQAHAFLRQPLMMTLRKQPTAEVVIIVHDAMLPPTIRNLPVVCPTVGNNARHGRSAASGPVQDLFQTLKLDTT</sequence>
<evidence type="ECO:0000313" key="1">
    <source>
        <dbReference type="EMBL" id="RMQ50890.1"/>
    </source>
</evidence>
<comment type="caution">
    <text evidence="1">The sequence shown here is derived from an EMBL/GenBank/DDBJ whole genome shotgun (WGS) entry which is preliminary data.</text>
</comment>